<dbReference type="Proteomes" id="UP000000392">
    <property type="component" value="Chromosome"/>
</dbReference>
<name>A0AAN0PA09_ACISD</name>
<reference evidence="1 2" key="1">
    <citation type="journal article" date="2010" name="J. Bacteriol.">
        <title>Complete genome sequence of the diesel-degrading Acinetobacter sp. strain DR1.</title>
        <authorList>
            <person name="Jung J."/>
            <person name="Baek J.H."/>
            <person name="Park W."/>
        </authorList>
    </citation>
    <scope>NUCLEOTIDE SEQUENCE [LARGE SCALE GENOMIC DNA]</scope>
    <source>
        <strain evidence="2">JCM 16667 / KCTC 23045 / DR1</strain>
    </source>
</reference>
<sequence length="35" mass="4098">MKINKLNDQQSTVKFHFQKQMILCIDYGVVAPLFV</sequence>
<evidence type="ECO:0000313" key="1">
    <source>
        <dbReference type="EMBL" id="ADI91611.1"/>
    </source>
</evidence>
<dbReference type="EMBL" id="CP002080">
    <property type="protein sequence ID" value="ADI91611.1"/>
    <property type="molecule type" value="Genomic_DNA"/>
</dbReference>
<protein>
    <submittedName>
        <fullName evidence="1">Uncharacterized protein</fullName>
    </submittedName>
</protein>
<dbReference type="AlphaFoldDB" id="A0AAN0PA09"/>
<proteinExistence type="predicted"/>
<accession>A0AAN0PA09</accession>
<organism evidence="1 2">
    <name type="scientific">Acinetobacter oleivorans (strain JCM 16667 / KCTC 23045 / DR1)</name>
    <dbReference type="NCBI Taxonomy" id="436717"/>
    <lineage>
        <taxon>Bacteria</taxon>
        <taxon>Pseudomonadati</taxon>
        <taxon>Pseudomonadota</taxon>
        <taxon>Gammaproteobacteria</taxon>
        <taxon>Moraxellales</taxon>
        <taxon>Moraxellaceae</taxon>
        <taxon>Acinetobacter</taxon>
    </lineage>
</organism>
<evidence type="ECO:0000313" key="2">
    <source>
        <dbReference type="Proteomes" id="UP000000392"/>
    </source>
</evidence>
<dbReference type="KEGG" id="acd:AOLE_13620"/>
<gene>
    <name evidence="1" type="ordered locus">AOLE_13620</name>
</gene>